<dbReference type="SUPFAM" id="SSF53067">
    <property type="entry name" value="Actin-like ATPase domain"/>
    <property type="match status" value="1"/>
</dbReference>
<dbReference type="Gene3D" id="3.30.420.380">
    <property type="match status" value="1"/>
</dbReference>
<evidence type="ECO:0000313" key="3">
    <source>
        <dbReference type="Proteomes" id="UP000295701"/>
    </source>
</evidence>
<evidence type="ECO:0000313" key="2">
    <source>
        <dbReference type="EMBL" id="TDL83586.1"/>
    </source>
</evidence>
<evidence type="ECO:0008006" key="4">
    <source>
        <dbReference type="Google" id="ProtNLM"/>
    </source>
</evidence>
<name>A0A4R6ANR3_9RHOB</name>
<sequence length="1027" mass="104532">MTTPFLLDFTDDGVRLLRRGAPDTEPFGEIRLDDPHFDTRMEDLRKEAEAEIDGPVTTELLIPHTEVLFLNLEIEPEEKEARETAIRAELDGLTPYDLADLRYVWKARGKGKVALAAVARETLKQAEDFAAAHGLNPQSFGAAPRKGVFDTGVALGKTSIAGQPLPPTAAQKAAAEAAAEAAASRPAQPAPSGSDGDETDKAPPADDAAKQDAIPPAKPDAADDSHAAVARPATEAKPAADEAKSATDAKPARQDGDAGGSSDMTDRPARPEATPKPAPMPAPAAKPAPRRPEIDPEPNPVFDPKRREEEPAEPTPPAPAPVRNSAAEGIPEARHEDADAAPAPSFSSRRAPAAAGPAALAAASAAPATSSLDRIASRIAMLPDGGAGPARRSIREEPDISGVIGPVTPAKPAAGGPKPVAEVKTSKPAPSADKRAPAAAAPSPKARQVKPPEGKPDNGKPAPAVVPPPSPVKADPPMTEAEALTVFGARNFEQGSRLSSVLPIVIGVIVALVLALVIWSAVFLLGGEADVDPTETSALAPAAEVPETAATDADPVAPETAPDRPEIETAADLPDIDAPDTAPDPDAAGVDDPLDRPAGASETGRYAATGVDAESPPVPNEPASDTVEEVGGETVLSAPRSDLAEVAVPDLSTVTAPPPLIPPPPAGTRFDLDEAGRVIATPEGVVSPAGVRVTAGRPALVPPATPDRPARMVDAPDATAPQDAPETNATAESQDESRVVIPITDGTPPRVPPLRPGETTERSDDAADPAPETQADTEVIEVARADTVEGASAASLLSRAGIGMTPRARPTDSAAPAAAPADAAASPGLPRARPASLSVPAPAGPDAGAIADALAEAVALRQEPAAPADDGPRREAEAAAAAAAAASALAAIVPQVAPAPTNPAAVARSIRPTTRPATVERRATQQPAAQPVRVAQAAAVVRPSGPTGGSVAARATEANVLRLNQINLIGVYGSANSRRALIRLPSGRFQKVKVGDRVDGGQVRAIGDNLLQYQKGSRVFTLQMPAG</sequence>
<feature type="compositionally biased region" description="Low complexity" evidence="1">
    <location>
        <begin position="168"/>
        <end position="191"/>
    </location>
</feature>
<feature type="compositionally biased region" description="Low complexity" evidence="1">
    <location>
        <begin position="405"/>
        <end position="446"/>
    </location>
</feature>
<feature type="region of interest" description="Disordered" evidence="1">
    <location>
        <begin position="542"/>
        <end position="630"/>
    </location>
</feature>
<accession>A0A4R6ANR3</accession>
<feature type="compositionally biased region" description="Basic and acidic residues" evidence="1">
    <location>
        <begin position="238"/>
        <end position="256"/>
    </location>
</feature>
<dbReference type="InterPro" id="IPR043129">
    <property type="entry name" value="ATPase_NBD"/>
</dbReference>
<feature type="compositionally biased region" description="Basic and acidic residues" evidence="1">
    <location>
        <begin position="199"/>
        <end position="210"/>
    </location>
</feature>
<feature type="compositionally biased region" description="Low complexity" evidence="1">
    <location>
        <begin position="542"/>
        <end position="554"/>
    </location>
</feature>
<evidence type="ECO:0000256" key="1">
    <source>
        <dbReference type="SAM" id="MobiDB-lite"/>
    </source>
</evidence>
<proteinExistence type="predicted"/>
<feature type="compositionally biased region" description="Low complexity" evidence="1">
    <location>
        <begin position="579"/>
        <end position="591"/>
    </location>
</feature>
<organism evidence="2 3">
    <name type="scientific">Palleronia sediminis</name>
    <dbReference type="NCBI Taxonomy" id="2547833"/>
    <lineage>
        <taxon>Bacteria</taxon>
        <taxon>Pseudomonadati</taxon>
        <taxon>Pseudomonadota</taxon>
        <taxon>Alphaproteobacteria</taxon>
        <taxon>Rhodobacterales</taxon>
        <taxon>Roseobacteraceae</taxon>
        <taxon>Palleronia</taxon>
    </lineage>
</organism>
<feature type="compositionally biased region" description="Low complexity" evidence="1">
    <location>
        <begin position="340"/>
        <end position="371"/>
    </location>
</feature>
<protein>
    <recommendedName>
        <fullName evidence="4">Type IV pilus biogenesis</fullName>
    </recommendedName>
</protein>
<keyword evidence="3" id="KW-1185">Reference proteome</keyword>
<feature type="region of interest" description="Disordered" evidence="1">
    <location>
        <begin position="697"/>
        <end position="776"/>
    </location>
</feature>
<feature type="compositionally biased region" description="Low complexity" evidence="1">
    <location>
        <begin position="805"/>
        <end position="827"/>
    </location>
</feature>
<dbReference type="OrthoDB" id="7870459at2"/>
<feature type="compositionally biased region" description="Low complexity" evidence="1">
    <location>
        <begin position="715"/>
        <end position="725"/>
    </location>
</feature>
<gene>
    <name evidence="2" type="ORF">E2L08_02770</name>
</gene>
<feature type="region of interest" description="Disordered" evidence="1">
    <location>
        <begin position="160"/>
        <end position="477"/>
    </location>
</feature>
<reference evidence="2 3" key="1">
    <citation type="submission" date="2019-03" db="EMBL/GenBank/DDBJ databases">
        <title>Primorskyibacter sp. SS33 isolated from sediments.</title>
        <authorList>
            <person name="Xunke S."/>
        </authorList>
    </citation>
    <scope>NUCLEOTIDE SEQUENCE [LARGE SCALE GENOMIC DNA]</scope>
    <source>
        <strain evidence="2 3">SS33</strain>
    </source>
</reference>
<feature type="compositionally biased region" description="Pro residues" evidence="1">
    <location>
        <begin position="274"/>
        <end position="286"/>
    </location>
</feature>
<dbReference type="AlphaFoldDB" id="A0A4R6ANR3"/>
<dbReference type="RefSeq" id="WP_133395539.1">
    <property type="nucleotide sequence ID" value="NZ_SNAA01000002.1"/>
</dbReference>
<dbReference type="Proteomes" id="UP000295701">
    <property type="component" value="Unassembled WGS sequence"/>
</dbReference>
<feature type="region of interest" description="Disordered" evidence="1">
    <location>
        <begin position="803"/>
        <end position="843"/>
    </location>
</feature>
<comment type="caution">
    <text evidence="2">The sequence shown here is derived from an EMBL/GenBank/DDBJ whole genome shotgun (WGS) entry which is preliminary data.</text>
</comment>
<dbReference type="EMBL" id="SNAA01000002">
    <property type="protein sequence ID" value="TDL83586.1"/>
    <property type="molecule type" value="Genomic_DNA"/>
</dbReference>